<keyword evidence="4" id="KW-1185">Reference proteome</keyword>
<organism evidence="3 4">
    <name type="scientific">Flavisolibacter ginsenosidimutans</name>
    <dbReference type="NCBI Taxonomy" id="661481"/>
    <lineage>
        <taxon>Bacteria</taxon>
        <taxon>Pseudomonadati</taxon>
        <taxon>Bacteroidota</taxon>
        <taxon>Chitinophagia</taxon>
        <taxon>Chitinophagales</taxon>
        <taxon>Chitinophagaceae</taxon>
        <taxon>Flavisolibacter</taxon>
    </lineage>
</organism>
<feature type="transmembrane region" description="Helical" evidence="2">
    <location>
        <begin position="20"/>
        <end position="37"/>
    </location>
</feature>
<sequence length="284" mass="30113">MNNYAAMTVDLDKRNYAQAALYTGLIALALLLVIWFVKFYQPIVPPQPVEEAIEVNLGSSDVGSGKDQPELPGEPAPEQKVAYTPPQTSNATEEAAKDFEDNNEKDAAPVTRPSVTKSDARKLNEETKVVKTNAAPSTAPPAPPVPHPKAVMGQVRGGNGNGGNGAATYKPGTGEGQGGGPGDQGSVGGNPNGKDYTPRHLGVRVVSIPAQSFQDDFNEGGTIVLDIEVNPSGQLTSANYQVSGSSLPRSSKQYNIALTRARQIKYPQYDGGFKQRLSFNFSVK</sequence>
<feature type="compositionally biased region" description="Basic and acidic residues" evidence="1">
    <location>
        <begin position="118"/>
        <end position="129"/>
    </location>
</feature>
<keyword evidence="2" id="KW-0812">Transmembrane</keyword>
<evidence type="ECO:0008006" key="5">
    <source>
        <dbReference type="Google" id="ProtNLM"/>
    </source>
</evidence>
<dbReference type="Proteomes" id="UP000321204">
    <property type="component" value="Chromosome"/>
</dbReference>
<protein>
    <recommendedName>
        <fullName evidence="5">Energy transducer TonB</fullName>
    </recommendedName>
</protein>
<accession>A0A5B8UFL6</accession>
<dbReference type="AlphaFoldDB" id="A0A5B8UFL6"/>
<dbReference type="EMBL" id="CP042433">
    <property type="protein sequence ID" value="QEC55096.1"/>
    <property type="molecule type" value="Genomic_DNA"/>
</dbReference>
<evidence type="ECO:0000256" key="1">
    <source>
        <dbReference type="SAM" id="MobiDB-lite"/>
    </source>
</evidence>
<gene>
    <name evidence="3" type="ORF">FSB75_03975</name>
</gene>
<keyword evidence="2" id="KW-1133">Transmembrane helix</keyword>
<dbReference type="OrthoDB" id="676306at2"/>
<feature type="compositionally biased region" description="Basic and acidic residues" evidence="1">
    <location>
        <begin position="94"/>
        <end position="107"/>
    </location>
</feature>
<evidence type="ECO:0000313" key="3">
    <source>
        <dbReference type="EMBL" id="QEC55096.1"/>
    </source>
</evidence>
<feature type="compositionally biased region" description="Gly residues" evidence="1">
    <location>
        <begin position="173"/>
        <end position="191"/>
    </location>
</feature>
<keyword evidence="2" id="KW-0472">Membrane</keyword>
<reference evidence="3 4" key="1">
    <citation type="journal article" date="2015" name="Int. J. Syst. Evol. Microbiol.">
        <title>Flavisolibacter ginsenosidimutans sp. nov., with ginsenoside-converting activity isolated from soil used for cultivating ginseng.</title>
        <authorList>
            <person name="Zhao Y."/>
            <person name="Liu Q."/>
            <person name="Kang M.S."/>
            <person name="Jin F."/>
            <person name="Yu H."/>
            <person name="Im W.T."/>
        </authorList>
    </citation>
    <scope>NUCLEOTIDE SEQUENCE [LARGE SCALE GENOMIC DNA]</scope>
    <source>
        <strain evidence="3 4">Gsoil 636</strain>
    </source>
</reference>
<dbReference type="KEGG" id="fgg:FSB75_03975"/>
<feature type="region of interest" description="Disordered" evidence="1">
    <location>
        <begin position="59"/>
        <end position="197"/>
    </location>
</feature>
<name>A0A5B8UFL6_9BACT</name>
<evidence type="ECO:0000313" key="4">
    <source>
        <dbReference type="Proteomes" id="UP000321204"/>
    </source>
</evidence>
<evidence type="ECO:0000256" key="2">
    <source>
        <dbReference type="SAM" id="Phobius"/>
    </source>
</evidence>
<dbReference type="RefSeq" id="WP_146783112.1">
    <property type="nucleotide sequence ID" value="NZ_BAABIO010000006.1"/>
</dbReference>
<feature type="compositionally biased region" description="Gly residues" evidence="1">
    <location>
        <begin position="155"/>
        <end position="165"/>
    </location>
</feature>
<feature type="compositionally biased region" description="Pro residues" evidence="1">
    <location>
        <begin position="138"/>
        <end position="147"/>
    </location>
</feature>
<proteinExistence type="predicted"/>